<feature type="transmembrane region" description="Helical" evidence="1">
    <location>
        <begin position="12"/>
        <end position="31"/>
    </location>
</feature>
<reference evidence="2" key="1">
    <citation type="journal article" date="2023" name="Nat. Commun.">
        <title>Diploid and tetraploid genomes of Acorus and the evolution of monocots.</title>
        <authorList>
            <person name="Ma L."/>
            <person name="Liu K.W."/>
            <person name="Li Z."/>
            <person name="Hsiao Y.Y."/>
            <person name="Qi Y."/>
            <person name="Fu T."/>
            <person name="Tang G.D."/>
            <person name="Zhang D."/>
            <person name="Sun W.H."/>
            <person name="Liu D.K."/>
            <person name="Li Y."/>
            <person name="Chen G.Z."/>
            <person name="Liu X.D."/>
            <person name="Liao X.Y."/>
            <person name="Jiang Y.T."/>
            <person name="Yu X."/>
            <person name="Hao Y."/>
            <person name="Huang J."/>
            <person name="Zhao X.W."/>
            <person name="Ke S."/>
            <person name="Chen Y.Y."/>
            <person name="Wu W.L."/>
            <person name="Hsu J.L."/>
            <person name="Lin Y.F."/>
            <person name="Huang M.D."/>
            <person name="Li C.Y."/>
            <person name="Huang L."/>
            <person name="Wang Z.W."/>
            <person name="Zhao X."/>
            <person name="Zhong W.Y."/>
            <person name="Peng D.H."/>
            <person name="Ahmad S."/>
            <person name="Lan S."/>
            <person name="Zhang J.S."/>
            <person name="Tsai W.C."/>
            <person name="Van de Peer Y."/>
            <person name="Liu Z.J."/>
        </authorList>
    </citation>
    <scope>NUCLEOTIDE SEQUENCE</scope>
    <source>
        <strain evidence="2">CP</strain>
    </source>
</reference>
<organism evidence="2 3">
    <name type="scientific">Acorus calamus</name>
    <name type="common">Sweet flag</name>
    <dbReference type="NCBI Taxonomy" id="4465"/>
    <lineage>
        <taxon>Eukaryota</taxon>
        <taxon>Viridiplantae</taxon>
        <taxon>Streptophyta</taxon>
        <taxon>Embryophyta</taxon>
        <taxon>Tracheophyta</taxon>
        <taxon>Spermatophyta</taxon>
        <taxon>Magnoliopsida</taxon>
        <taxon>Liliopsida</taxon>
        <taxon>Acoraceae</taxon>
        <taxon>Acorus</taxon>
    </lineage>
</organism>
<accession>A0AAV9CDF5</accession>
<protein>
    <submittedName>
        <fullName evidence="2">Uncharacterized protein</fullName>
    </submittedName>
</protein>
<reference evidence="2" key="2">
    <citation type="submission" date="2023-06" db="EMBL/GenBank/DDBJ databases">
        <authorList>
            <person name="Ma L."/>
            <person name="Liu K.-W."/>
            <person name="Li Z."/>
            <person name="Hsiao Y.-Y."/>
            <person name="Qi Y."/>
            <person name="Fu T."/>
            <person name="Tang G."/>
            <person name="Zhang D."/>
            <person name="Sun W.-H."/>
            <person name="Liu D.-K."/>
            <person name="Li Y."/>
            <person name="Chen G.-Z."/>
            <person name="Liu X.-D."/>
            <person name="Liao X.-Y."/>
            <person name="Jiang Y.-T."/>
            <person name="Yu X."/>
            <person name="Hao Y."/>
            <person name="Huang J."/>
            <person name="Zhao X.-W."/>
            <person name="Ke S."/>
            <person name="Chen Y.-Y."/>
            <person name="Wu W.-L."/>
            <person name="Hsu J.-L."/>
            <person name="Lin Y.-F."/>
            <person name="Huang M.-D."/>
            <person name="Li C.-Y."/>
            <person name="Huang L."/>
            <person name="Wang Z.-W."/>
            <person name="Zhao X."/>
            <person name="Zhong W.-Y."/>
            <person name="Peng D.-H."/>
            <person name="Ahmad S."/>
            <person name="Lan S."/>
            <person name="Zhang J.-S."/>
            <person name="Tsai W.-C."/>
            <person name="Van De Peer Y."/>
            <person name="Liu Z.-J."/>
        </authorList>
    </citation>
    <scope>NUCLEOTIDE SEQUENCE</scope>
    <source>
        <strain evidence="2">CP</strain>
        <tissue evidence="2">Leaves</tissue>
    </source>
</reference>
<comment type="caution">
    <text evidence="2">The sequence shown here is derived from an EMBL/GenBank/DDBJ whole genome shotgun (WGS) entry which is preliminary data.</text>
</comment>
<feature type="transmembrane region" description="Helical" evidence="1">
    <location>
        <begin position="51"/>
        <end position="69"/>
    </location>
</feature>
<evidence type="ECO:0000313" key="2">
    <source>
        <dbReference type="EMBL" id="KAK1286787.1"/>
    </source>
</evidence>
<evidence type="ECO:0000256" key="1">
    <source>
        <dbReference type="SAM" id="Phobius"/>
    </source>
</evidence>
<dbReference type="AlphaFoldDB" id="A0AAV9CDF5"/>
<sequence length="70" mass="7921">MVKVCTRGRSRTPSLVSLSLWGLSWAWSWSIPVMEFMRGASCLSVDECKAVNNPLMYVLVIVYVTHVIVF</sequence>
<evidence type="ECO:0000313" key="3">
    <source>
        <dbReference type="Proteomes" id="UP001180020"/>
    </source>
</evidence>
<keyword evidence="3" id="KW-1185">Reference proteome</keyword>
<dbReference type="EMBL" id="JAUJYO010000020">
    <property type="protein sequence ID" value="KAK1286787.1"/>
    <property type="molecule type" value="Genomic_DNA"/>
</dbReference>
<keyword evidence="1" id="KW-0812">Transmembrane</keyword>
<dbReference type="Proteomes" id="UP001180020">
    <property type="component" value="Unassembled WGS sequence"/>
</dbReference>
<keyword evidence="1" id="KW-1133">Transmembrane helix</keyword>
<name>A0AAV9CDF5_ACOCL</name>
<keyword evidence="1" id="KW-0472">Membrane</keyword>
<gene>
    <name evidence="2" type="ORF">QJS10_CPB20g00568</name>
</gene>
<proteinExistence type="predicted"/>